<dbReference type="PRINTS" id="PR01036">
    <property type="entry name" value="TCRTETB"/>
</dbReference>
<feature type="transmembrane region" description="Helical" evidence="7">
    <location>
        <begin position="296"/>
        <end position="315"/>
    </location>
</feature>
<dbReference type="FunFam" id="1.20.1720.10:FF:000004">
    <property type="entry name" value="EmrB/QacA family drug resistance transporter"/>
    <property type="match status" value="1"/>
</dbReference>
<keyword evidence="3" id="KW-1003">Cell membrane</keyword>
<gene>
    <name evidence="9" type="ORF">H8Q88_08385</name>
</gene>
<comment type="subcellular location">
    <subcellularLocation>
        <location evidence="1">Cell membrane</location>
        <topology evidence="1">Multi-pass membrane protein</topology>
    </subcellularLocation>
</comment>
<keyword evidence="10" id="KW-1185">Reference proteome</keyword>
<dbReference type="Proteomes" id="UP000615796">
    <property type="component" value="Unassembled WGS sequence"/>
</dbReference>
<accession>A0A9X0UMF3</accession>
<evidence type="ECO:0000256" key="5">
    <source>
        <dbReference type="ARBA" id="ARBA00022989"/>
    </source>
</evidence>
<reference evidence="9" key="1">
    <citation type="submission" date="2020-08" db="EMBL/GenBank/DDBJ databases">
        <title>Genome Sequencing and Pan-Genome Analysis of Migratory bird Vibrio Strains, Inner Mongolia.</title>
        <authorList>
            <person name="Zheng L."/>
        </authorList>
    </citation>
    <scope>NUCLEOTIDE SEQUENCE</scope>
    <source>
        <strain evidence="9">M13F</strain>
    </source>
</reference>
<feature type="transmembrane region" description="Helical" evidence="7">
    <location>
        <begin position="430"/>
        <end position="455"/>
    </location>
</feature>
<feature type="transmembrane region" description="Helical" evidence="7">
    <location>
        <begin position="137"/>
        <end position="159"/>
    </location>
</feature>
<dbReference type="InterPro" id="IPR036259">
    <property type="entry name" value="MFS_trans_sf"/>
</dbReference>
<dbReference type="Pfam" id="PF07690">
    <property type="entry name" value="MFS_1"/>
    <property type="match status" value="1"/>
</dbReference>
<feature type="transmembrane region" description="Helical" evidence="7">
    <location>
        <begin position="104"/>
        <end position="125"/>
    </location>
</feature>
<dbReference type="Gene3D" id="1.20.1250.20">
    <property type="entry name" value="MFS general substrate transporter like domains"/>
    <property type="match status" value="1"/>
</dbReference>
<dbReference type="PANTHER" id="PTHR23501:SF197">
    <property type="entry name" value="COMD"/>
    <property type="match status" value="1"/>
</dbReference>
<proteinExistence type="predicted"/>
<dbReference type="Gene3D" id="1.20.1720.10">
    <property type="entry name" value="Multidrug resistance protein D"/>
    <property type="match status" value="1"/>
</dbReference>
<evidence type="ECO:0000259" key="8">
    <source>
        <dbReference type="PROSITE" id="PS50850"/>
    </source>
</evidence>
<evidence type="ECO:0000256" key="1">
    <source>
        <dbReference type="ARBA" id="ARBA00004651"/>
    </source>
</evidence>
<keyword evidence="2" id="KW-0813">Transport</keyword>
<feature type="transmembrane region" description="Helical" evidence="7">
    <location>
        <begin position="224"/>
        <end position="242"/>
    </location>
</feature>
<dbReference type="GO" id="GO:0005886">
    <property type="term" value="C:plasma membrane"/>
    <property type="evidence" value="ECO:0007669"/>
    <property type="project" value="UniProtKB-SubCell"/>
</dbReference>
<keyword evidence="6 7" id="KW-0472">Membrane</keyword>
<organism evidence="9 10">
    <name type="scientific">Vibrio metschnikovii</name>
    <dbReference type="NCBI Taxonomy" id="28172"/>
    <lineage>
        <taxon>Bacteria</taxon>
        <taxon>Pseudomonadati</taxon>
        <taxon>Pseudomonadota</taxon>
        <taxon>Gammaproteobacteria</taxon>
        <taxon>Vibrionales</taxon>
        <taxon>Vibrionaceae</taxon>
        <taxon>Vibrio</taxon>
    </lineage>
</organism>
<dbReference type="InterPro" id="IPR020846">
    <property type="entry name" value="MFS_dom"/>
</dbReference>
<evidence type="ECO:0000313" key="9">
    <source>
        <dbReference type="EMBL" id="MBC5850983.1"/>
    </source>
</evidence>
<dbReference type="GO" id="GO:0022857">
    <property type="term" value="F:transmembrane transporter activity"/>
    <property type="evidence" value="ECO:0007669"/>
    <property type="project" value="InterPro"/>
</dbReference>
<feature type="transmembrane region" description="Helical" evidence="7">
    <location>
        <begin position="327"/>
        <end position="345"/>
    </location>
</feature>
<feature type="transmembrane region" description="Helical" evidence="7">
    <location>
        <begin position="262"/>
        <end position="284"/>
    </location>
</feature>
<feature type="transmembrane region" description="Helical" evidence="7">
    <location>
        <begin position="351"/>
        <end position="371"/>
    </location>
</feature>
<dbReference type="SUPFAM" id="SSF103473">
    <property type="entry name" value="MFS general substrate transporter"/>
    <property type="match status" value="1"/>
</dbReference>
<feature type="transmembrane region" description="Helical" evidence="7">
    <location>
        <begin position="48"/>
        <end position="67"/>
    </location>
</feature>
<feature type="transmembrane region" description="Helical" evidence="7">
    <location>
        <begin position="165"/>
        <end position="186"/>
    </location>
</feature>
<keyword evidence="4 7" id="KW-0812">Transmembrane</keyword>
<evidence type="ECO:0000256" key="7">
    <source>
        <dbReference type="SAM" id="Phobius"/>
    </source>
</evidence>
<dbReference type="RefSeq" id="WP_154168110.1">
    <property type="nucleotide sequence ID" value="NZ_CP046793.1"/>
</dbReference>
<evidence type="ECO:0000256" key="6">
    <source>
        <dbReference type="ARBA" id="ARBA00023136"/>
    </source>
</evidence>
<feature type="transmembrane region" description="Helical" evidence="7">
    <location>
        <begin position="198"/>
        <end position="218"/>
    </location>
</feature>
<feature type="domain" description="Major facilitator superfamily (MFS) profile" evidence="8">
    <location>
        <begin position="14"/>
        <end position="461"/>
    </location>
</feature>
<dbReference type="InterPro" id="IPR011701">
    <property type="entry name" value="MFS"/>
</dbReference>
<dbReference type="AlphaFoldDB" id="A0A9X0UMF3"/>
<evidence type="ECO:0000256" key="3">
    <source>
        <dbReference type="ARBA" id="ARBA00022475"/>
    </source>
</evidence>
<keyword evidence="5 7" id="KW-1133">Transmembrane helix</keyword>
<feature type="transmembrane region" description="Helical" evidence="7">
    <location>
        <begin position="79"/>
        <end position="98"/>
    </location>
</feature>
<dbReference type="CDD" id="cd17502">
    <property type="entry name" value="MFS_Azr1_MDR_like"/>
    <property type="match status" value="1"/>
</dbReference>
<sequence length="470" mass="50527">MSTDSTYSSNPKIIFASVALVIALGSLEKSIVTTPLALIGQELSAGKSLTWVITAYLLAATAVLPVYGKLSDLFGRVRMLNISIVIFMIGSALCTFAIDLPSLIGARVIQGIGGGGLIALAFTVIADSIPAREVGKYQGYISAVYAVSSIAGPLLGGYFADHLTWRWVFGINLPLGLVALWMVNRYLSHLNKRRNSRFDWLGAGLLMIATTMLLMLLSSHSFMPNGWGAFILLASLVMLVLVEKRVSDPILPARLARLPNYLTAIMLVMGSQMLMFALLVYLPLQLQWQKGLSPSQSGVVMVIFMFCITAGAYVGGKLVAKFARYKLLVALGFALAMIALWQIHYDIWVNFALGFAGIGLGLTLPALSVVVQSVLPARDRGIGMSLFNFGRELGGALGVAFCSALFYLRVPQDVTVSEHGAEQAQVATHVLAQGFSLVYIGMSVLALCAMLLTILKLRRDALTVKAPATE</sequence>
<dbReference type="PROSITE" id="PS50850">
    <property type="entry name" value="MFS"/>
    <property type="match status" value="1"/>
</dbReference>
<name>A0A9X0UMF3_VIBME</name>
<comment type="caution">
    <text evidence="9">The sequence shown here is derived from an EMBL/GenBank/DDBJ whole genome shotgun (WGS) entry which is preliminary data.</text>
</comment>
<evidence type="ECO:0000256" key="4">
    <source>
        <dbReference type="ARBA" id="ARBA00022692"/>
    </source>
</evidence>
<evidence type="ECO:0000256" key="2">
    <source>
        <dbReference type="ARBA" id="ARBA00022448"/>
    </source>
</evidence>
<evidence type="ECO:0000313" key="10">
    <source>
        <dbReference type="Proteomes" id="UP000615796"/>
    </source>
</evidence>
<dbReference type="EMBL" id="JACRUP010000004">
    <property type="protein sequence ID" value="MBC5850983.1"/>
    <property type="molecule type" value="Genomic_DNA"/>
</dbReference>
<protein>
    <submittedName>
        <fullName evidence="9">MFS transporter</fullName>
    </submittedName>
</protein>
<dbReference type="PANTHER" id="PTHR23501">
    <property type="entry name" value="MAJOR FACILITATOR SUPERFAMILY"/>
    <property type="match status" value="1"/>
</dbReference>
<feature type="transmembrane region" description="Helical" evidence="7">
    <location>
        <begin position="392"/>
        <end position="410"/>
    </location>
</feature>